<dbReference type="EMBL" id="JBHUIM010000002">
    <property type="protein sequence ID" value="MFD2247494.1"/>
    <property type="molecule type" value="Genomic_DNA"/>
</dbReference>
<evidence type="ECO:0000313" key="1">
    <source>
        <dbReference type="EMBL" id="MFD2247494.1"/>
    </source>
</evidence>
<proteinExistence type="predicted"/>
<dbReference type="RefSeq" id="WP_250430427.1">
    <property type="nucleotide sequence ID" value="NZ_JALPRR010000003.1"/>
</dbReference>
<sequence length="95" mass="10633">MVENVSQVLEKFEGLVKDGKITAFRVAVADECLQIKAVNNPLQQIVPLSQDIYESLHTFFHGVGQIANESHDYANLKSFVNTRVMLDKLLSQGRS</sequence>
<protein>
    <submittedName>
        <fullName evidence="1">Uncharacterized protein</fullName>
    </submittedName>
</protein>
<keyword evidence="2" id="KW-1185">Reference proteome</keyword>
<name>A0ABW5CZT6_9BACT</name>
<organism evidence="1 2">
    <name type="scientific">Pontibacter ruber</name>
    <dbReference type="NCBI Taxonomy" id="1343895"/>
    <lineage>
        <taxon>Bacteria</taxon>
        <taxon>Pseudomonadati</taxon>
        <taxon>Bacteroidota</taxon>
        <taxon>Cytophagia</taxon>
        <taxon>Cytophagales</taxon>
        <taxon>Hymenobacteraceae</taxon>
        <taxon>Pontibacter</taxon>
    </lineage>
</organism>
<comment type="caution">
    <text evidence="1">The sequence shown here is derived from an EMBL/GenBank/DDBJ whole genome shotgun (WGS) entry which is preliminary data.</text>
</comment>
<evidence type="ECO:0000313" key="2">
    <source>
        <dbReference type="Proteomes" id="UP001597374"/>
    </source>
</evidence>
<reference evidence="2" key="1">
    <citation type="journal article" date="2019" name="Int. J. Syst. Evol. Microbiol.">
        <title>The Global Catalogue of Microorganisms (GCM) 10K type strain sequencing project: providing services to taxonomists for standard genome sequencing and annotation.</title>
        <authorList>
            <consortium name="The Broad Institute Genomics Platform"/>
            <consortium name="The Broad Institute Genome Sequencing Center for Infectious Disease"/>
            <person name="Wu L."/>
            <person name="Ma J."/>
        </authorList>
    </citation>
    <scope>NUCLEOTIDE SEQUENCE [LARGE SCALE GENOMIC DNA]</scope>
    <source>
        <strain evidence="2">CGMCC 4.1782</strain>
    </source>
</reference>
<dbReference type="Proteomes" id="UP001597374">
    <property type="component" value="Unassembled WGS sequence"/>
</dbReference>
<accession>A0ABW5CZT6</accession>
<gene>
    <name evidence="1" type="ORF">ACFSKP_14595</name>
</gene>